<dbReference type="EMBL" id="LAZR01037856">
    <property type="protein sequence ID" value="KKL21095.1"/>
    <property type="molecule type" value="Genomic_DNA"/>
</dbReference>
<comment type="caution">
    <text evidence="2">The sequence shown here is derived from an EMBL/GenBank/DDBJ whole genome shotgun (WGS) entry which is preliminary data.</text>
</comment>
<feature type="compositionally biased region" description="Basic and acidic residues" evidence="1">
    <location>
        <begin position="1"/>
        <end position="23"/>
    </location>
</feature>
<accession>A0A0F9BH16</accession>
<gene>
    <name evidence="2" type="ORF">LCGC14_2448910</name>
</gene>
<organism evidence="2">
    <name type="scientific">marine sediment metagenome</name>
    <dbReference type="NCBI Taxonomy" id="412755"/>
    <lineage>
        <taxon>unclassified sequences</taxon>
        <taxon>metagenomes</taxon>
        <taxon>ecological metagenomes</taxon>
    </lineage>
</organism>
<evidence type="ECO:0000313" key="2">
    <source>
        <dbReference type="EMBL" id="KKL21095.1"/>
    </source>
</evidence>
<sequence>MANHARDSLYKREKYQRKVKDSAPTEPSIELDAVVEARESLREMARRCPGAFAFILNYINQVRHSGADRRMACYYRQQLRACQ</sequence>
<feature type="region of interest" description="Disordered" evidence="1">
    <location>
        <begin position="1"/>
        <end position="25"/>
    </location>
</feature>
<name>A0A0F9BH16_9ZZZZ</name>
<dbReference type="AlphaFoldDB" id="A0A0F9BH16"/>
<protein>
    <submittedName>
        <fullName evidence="2">Uncharacterized protein</fullName>
    </submittedName>
</protein>
<evidence type="ECO:0000256" key="1">
    <source>
        <dbReference type="SAM" id="MobiDB-lite"/>
    </source>
</evidence>
<proteinExistence type="predicted"/>
<reference evidence="2" key="1">
    <citation type="journal article" date="2015" name="Nature">
        <title>Complex archaea that bridge the gap between prokaryotes and eukaryotes.</title>
        <authorList>
            <person name="Spang A."/>
            <person name="Saw J.H."/>
            <person name="Jorgensen S.L."/>
            <person name="Zaremba-Niedzwiedzka K."/>
            <person name="Martijn J."/>
            <person name="Lind A.E."/>
            <person name="van Eijk R."/>
            <person name="Schleper C."/>
            <person name="Guy L."/>
            <person name="Ettema T.J."/>
        </authorList>
    </citation>
    <scope>NUCLEOTIDE SEQUENCE</scope>
</reference>